<dbReference type="Proteomes" id="UP001604277">
    <property type="component" value="Unassembled WGS sequence"/>
</dbReference>
<dbReference type="AlphaFoldDB" id="A0ABD1SPS6"/>
<comment type="caution">
    <text evidence="1">The sequence shown here is derived from an EMBL/GenBank/DDBJ whole genome shotgun (WGS) entry which is preliminary data.</text>
</comment>
<accession>A0ABD1SPS6</accession>
<name>A0ABD1SPS6_9LAMI</name>
<keyword evidence="2" id="KW-1185">Reference proteome</keyword>
<evidence type="ECO:0000313" key="2">
    <source>
        <dbReference type="Proteomes" id="UP001604277"/>
    </source>
</evidence>
<reference evidence="2" key="1">
    <citation type="submission" date="2024-07" db="EMBL/GenBank/DDBJ databases">
        <title>Two chromosome-level genome assemblies of Korean endemic species Abeliophyllum distichum and Forsythia ovata (Oleaceae).</title>
        <authorList>
            <person name="Jang H."/>
        </authorList>
    </citation>
    <scope>NUCLEOTIDE SEQUENCE [LARGE SCALE GENOMIC DNA]</scope>
</reference>
<sequence>MEKKQGFFSALKEEVVRGLSPARSRAKSLGLNRNVSPMTGLLRRKKNSSINNPESSILRSVNLKPVGETLTPLIEGPDPDCVEIGDSKRVGSVVKSSWVEHK</sequence>
<gene>
    <name evidence="1" type="ORF">Fot_36560</name>
</gene>
<organism evidence="1 2">
    <name type="scientific">Forsythia ovata</name>
    <dbReference type="NCBI Taxonomy" id="205694"/>
    <lineage>
        <taxon>Eukaryota</taxon>
        <taxon>Viridiplantae</taxon>
        <taxon>Streptophyta</taxon>
        <taxon>Embryophyta</taxon>
        <taxon>Tracheophyta</taxon>
        <taxon>Spermatophyta</taxon>
        <taxon>Magnoliopsida</taxon>
        <taxon>eudicotyledons</taxon>
        <taxon>Gunneridae</taxon>
        <taxon>Pentapetalae</taxon>
        <taxon>asterids</taxon>
        <taxon>lamiids</taxon>
        <taxon>Lamiales</taxon>
        <taxon>Oleaceae</taxon>
        <taxon>Forsythieae</taxon>
        <taxon>Forsythia</taxon>
    </lineage>
</organism>
<evidence type="ECO:0000313" key="1">
    <source>
        <dbReference type="EMBL" id="KAL2502712.1"/>
    </source>
</evidence>
<proteinExistence type="predicted"/>
<dbReference type="EMBL" id="JBFOLJ010000010">
    <property type="protein sequence ID" value="KAL2502712.1"/>
    <property type="molecule type" value="Genomic_DNA"/>
</dbReference>
<protein>
    <submittedName>
        <fullName evidence="1">Uncharacterized protein</fullName>
    </submittedName>
</protein>